<keyword evidence="2" id="KW-1133">Transmembrane helix</keyword>
<feature type="region of interest" description="Disordered" evidence="1">
    <location>
        <begin position="275"/>
        <end position="307"/>
    </location>
</feature>
<feature type="compositionally biased region" description="Polar residues" evidence="1">
    <location>
        <begin position="298"/>
        <end position="307"/>
    </location>
</feature>
<feature type="region of interest" description="Disordered" evidence="1">
    <location>
        <begin position="333"/>
        <end position="399"/>
    </location>
</feature>
<keyword evidence="2" id="KW-0812">Transmembrane</keyword>
<proteinExistence type="predicted"/>
<evidence type="ECO:0000313" key="4">
    <source>
        <dbReference type="Proteomes" id="UP000327118"/>
    </source>
</evidence>
<dbReference type="EMBL" id="ML739044">
    <property type="protein sequence ID" value="KAE8355948.1"/>
    <property type="molecule type" value="Genomic_DNA"/>
</dbReference>
<feature type="region of interest" description="Disordered" evidence="1">
    <location>
        <begin position="85"/>
        <end position="195"/>
    </location>
</feature>
<evidence type="ECO:0008006" key="5">
    <source>
        <dbReference type="Google" id="ProtNLM"/>
    </source>
</evidence>
<sequence length="399" mass="43460">MDHPVLKTVRDLLAGTYLRHAHHQAREQQSCGSLCDIWSNRRFIWPGDGSFPPSGTTISTMSFPAPTQTTLPASQRMMQTAISAAQTAETVSNPQKTIEPDPDSVRSTKSPTSTLQSDMNPPSVISAKEPPWPPLSMGQNTDIPYMPKPWKSLSTAPEWTSTSSLDPIPAPTSEPAATSTAALTSTPSALGEEAVTSGSGFSTATIIAIVVPISVTGIAIFVILLYCFLKHRHRKQRPDSTSPSFIHVVPKNPSPWDYPPTPIERTSFVTMIPPRSIPPAVRTPDTQSLNRDPVPSPSLDSRNGVQSRFTEQDHSMYAAAGMPIALTEVNVNRHEQQTPTSSHWPLSPFRDSMNPTDDDAVSEISKLSDTPGTTQNQDLDDMSSISSIDENEQRHHIQP</sequence>
<dbReference type="OrthoDB" id="4481153at2759"/>
<evidence type="ECO:0000313" key="3">
    <source>
        <dbReference type="EMBL" id="KAE8355948.1"/>
    </source>
</evidence>
<gene>
    <name evidence="3" type="ORF">BDV28DRAFT_145596</name>
</gene>
<dbReference type="Proteomes" id="UP000327118">
    <property type="component" value="Unassembled WGS sequence"/>
</dbReference>
<reference evidence="4" key="1">
    <citation type="submission" date="2019-04" db="EMBL/GenBank/DDBJ databases">
        <title>Friends and foes A comparative genomics studyof 23 Aspergillus species from section Flavi.</title>
        <authorList>
            <consortium name="DOE Joint Genome Institute"/>
            <person name="Kjaerbolling I."/>
            <person name="Vesth T."/>
            <person name="Frisvad J.C."/>
            <person name="Nybo J.L."/>
            <person name="Theobald S."/>
            <person name="Kildgaard S."/>
            <person name="Isbrandt T."/>
            <person name="Kuo A."/>
            <person name="Sato A."/>
            <person name="Lyhne E.K."/>
            <person name="Kogle M.E."/>
            <person name="Wiebenga A."/>
            <person name="Kun R.S."/>
            <person name="Lubbers R.J."/>
            <person name="Makela M.R."/>
            <person name="Barry K."/>
            <person name="Chovatia M."/>
            <person name="Clum A."/>
            <person name="Daum C."/>
            <person name="Haridas S."/>
            <person name="He G."/>
            <person name="LaButti K."/>
            <person name="Lipzen A."/>
            <person name="Mondo S."/>
            <person name="Riley R."/>
            <person name="Salamov A."/>
            <person name="Simmons B.A."/>
            <person name="Magnuson J.K."/>
            <person name="Henrissat B."/>
            <person name="Mortensen U.H."/>
            <person name="Larsen T.O."/>
            <person name="Devries R.P."/>
            <person name="Grigoriev I.V."/>
            <person name="Machida M."/>
            <person name="Baker S.E."/>
            <person name="Andersen M.R."/>
        </authorList>
    </citation>
    <scope>NUCLEOTIDE SEQUENCE [LARGE SCALE GENOMIC DNA]</scope>
    <source>
        <strain evidence="4">CBS 553.77</strain>
    </source>
</reference>
<keyword evidence="4" id="KW-1185">Reference proteome</keyword>
<feature type="compositionally biased region" description="Polar residues" evidence="1">
    <location>
        <begin position="85"/>
        <end position="96"/>
    </location>
</feature>
<evidence type="ECO:0000256" key="2">
    <source>
        <dbReference type="SAM" id="Phobius"/>
    </source>
</evidence>
<feature type="compositionally biased region" description="Polar residues" evidence="1">
    <location>
        <begin position="365"/>
        <end position="377"/>
    </location>
</feature>
<feature type="transmembrane region" description="Helical" evidence="2">
    <location>
        <begin position="206"/>
        <end position="229"/>
    </location>
</feature>
<accession>A0A5N6ZEY8</accession>
<protein>
    <recommendedName>
        <fullName evidence="5">Mid2 domain-containing protein</fullName>
    </recommendedName>
</protein>
<name>A0A5N6ZEY8_9EURO</name>
<feature type="compositionally biased region" description="Low complexity" evidence="1">
    <location>
        <begin position="171"/>
        <end position="189"/>
    </location>
</feature>
<feature type="compositionally biased region" description="Polar residues" evidence="1">
    <location>
        <begin position="152"/>
        <end position="165"/>
    </location>
</feature>
<dbReference type="AlphaFoldDB" id="A0A5N6ZEY8"/>
<keyword evidence="2" id="KW-0472">Membrane</keyword>
<organism evidence="3 4">
    <name type="scientific">Aspergillus coremiiformis</name>
    <dbReference type="NCBI Taxonomy" id="138285"/>
    <lineage>
        <taxon>Eukaryota</taxon>
        <taxon>Fungi</taxon>
        <taxon>Dikarya</taxon>
        <taxon>Ascomycota</taxon>
        <taxon>Pezizomycotina</taxon>
        <taxon>Eurotiomycetes</taxon>
        <taxon>Eurotiomycetidae</taxon>
        <taxon>Eurotiales</taxon>
        <taxon>Aspergillaceae</taxon>
        <taxon>Aspergillus</taxon>
        <taxon>Aspergillus subgen. Circumdati</taxon>
    </lineage>
</organism>
<feature type="compositionally biased region" description="Polar residues" evidence="1">
    <location>
        <begin position="105"/>
        <end position="120"/>
    </location>
</feature>
<evidence type="ECO:0000256" key="1">
    <source>
        <dbReference type="SAM" id="MobiDB-lite"/>
    </source>
</evidence>